<dbReference type="GO" id="GO:0006108">
    <property type="term" value="P:malate metabolic process"/>
    <property type="evidence" value="ECO:0007669"/>
    <property type="project" value="TreeGrafter"/>
</dbReference>
<feature type="binding site" evidence="7">
    <location>
        <position position="312"/>
    </location>
    <ligand>
        <name>a divalent metal cation</name>
        <dbReference type="ChEBI" id="CHEBI:60240"/>
    </ligand>
</feature>
<feature type="domain" description="Malic enzyme NAD-binding" evidence="10">
    <location>
        <begin position="336"/>
        <end position="587"/>
    </location>
</feature>
<dbReference type="Proteomes" id="UP000010809">
    <property type="component" value="Chromosome"/>
</dbReference>
<proteinExistence type="inferred from homology"/>
<dbReference type="Gene3D" id="3.40.50.10380">
    <property type="entry name" value="Malic enzyme, N-terminal domain"/>
    <property type="match status" value="1"/>
</dbReference>
<feature type="active site" description="Proton acceptor" evidence="5">
    <location>
        <position position="240"/>
    </location>
</feature>
<dbReference type="CDD" id="cd05312">
    <property type="entry name" value="NAD_bind_1_malic_enz"/>
    <property type="match status" value="1"/>
</dbReference>
<comment type="cofactor">
    <cofactor evidence="1">
        <name>Mn(2+)</name>
        <dbReference type="ChEBI" id="CHEBI:29035"/>
    </cofactor>
</comment>
<evidence type="ECO:0000256" key="1">
    <source>
        <dbReference type="ARBA" id="ARBA00001936"/>
    </source>
</evidence>
<dbReference type="EMBL" id="CP003989">
    <property type="protein sequence ID" value="AGA34905.1"/>
    <property type="molecule type" value="Genomic_DNA"/>
</dbReference>
<evidence type="ECO:0000256" key="6">
    <source>
        <dbReference type="PIRSR" id="PIRSR000106-2"/>
    </source>
</evidence>
<dbReference type="PANTHER" id="PTHR23406">
    <property type="entry name" value="MALIC ENZYME-RELATED"/>
    <property type="match status" value="1"/>
</dbReference>
<sequence>MPTQKALHPCVGGRAAPAGSCDRLTRPGVRPDTAKVDGGAPGPDRCRLPEPPVPGPPRMTSMPQQTTGGVLPGPLPEWFPRGLALLRDPALNKGSAFTEREREVLGLRGLLPPHVSTLEQQVDRVLENFRRLDSPLERYIMLESLHDRNEALFFRVIMEHPDETMPVIYTPTVGVACQQYGHIYRSPRGLYISGKDRGRVAEIMRNWPYRDARIIVVTDGERILGLGDLGASGMGIPTGKLALYTACAGVHPRRCLPVMLDVGTNNESLLEDPLYLGLRQRRLTGPAYDDLMAEFIAASQEVFPGIVVQFEDFANHNAFRLLRAYRERICCFNDDIQGTASVTLAGILSALRVTGRPLREQTFLFLGAGEAATGIADLLTQAMVADGLDAVAARGRCWMVDSKGLVVGERTDLIEHKRPYAHPHAQVTGFVEAVRTLEPTAIIGVGAAAQAFNREVITAMAEINERPIVFALSNPTSKAECTAEQAYAWSEGRALFASGSPFDPVEVGGRRFVARQGNNSYIFPGVGLGLVAVQALRVTDSMFSVAAQALADAVGEDDLAQGSLFPALSRVREVSADIAAAVAGIAFSEGLAGIDRPADLRAFMQEQMYQPRYASYVD</sequence>
<evidence type="ECO:0000256" key="8">
    <source>
        <dbReference type="RuleBase" id="RU003427"/>
    </source>
</evidence>
<organism evidence="12 13">
    <name type="scientific">Thioalkalivibrio nitratireducens (strain DSM 14787 / UNIQEM 213 / ALEN2)</name>
    <dbReference type="NCBI Taxonomy" id="1255043"/>
    <lineage>
        <taxon>Bacteria</taxon>
        <taxon>Pseudomonadati</taxon>
        <taxon>Pseudomonadota</taxon>
        <taxon>Gammaproteobacteria</taxon>
        <taxon>Chromatiales</taxon>
        <taxon>Ectothiorhodospiraceae</taxon>
        <taxon>Thioalkalivibrio</taxon>
    </lineage>
</organism>
<dbReference type="EC" id="1.1.1.38" evidence="12"/>
<dbReference type="FunFam" id="3.40.50.720:FF:000060">
    <property type="entry name" value="Malic enzyme"/>
    <property type="match status" value="1"/>
</dbReference>
<evidence type="ECO:0000259" key="10">
    <source>
        <dbReference type="SMART" id="SM00919"/>
    </source>
</evidence>
<dbReference type="GO" id="GO:0004473">
    <property type="term" value="F:malate dehydrogenase (decarboxylating) (NADP+) activity"/>
    <property type="evidence" value="ECO:0007669"/>
    <property type="project" value="TreeGrafter"/>
</dbReference>
<feature type="binding site" evidence="7">
    <location>
        <position position="335"/>
    </location>
    <ligand>
        <name>a divalent metal cation</name>
        <dbReference type="ChEBI" id="CHEBI:60240"/>
    </ligand>
</feature>
<dbReference type="SMART" id="SM01274">
    <property type="entry name" value="malic"/>
    <property type="match status" value="1"/>
</dbReference>
<feature type="active site" description="Proton donor" evidence="5">
    <location>
        <position position="169"/>
    </location>
</feature>
<protein>
    <submittedName>
        <fullName evidence="12">NAD-dependent malic enzyme</fullName>
        <ecNumber evidence="12">1.1.1.38</ecNumber>
    </submittedName>
</protein>
<name>L0E133_THIND</name>
<dbReference type="InterPro" id="IPR036291">
    <property type="entry name" value="NAD(P)-bd_dom_sf"/>
</dbReference>
<dbReference type="Gene3D" id="3.40.50.720">
    <property type="entry name" value="NAD(P)-binding Rossmann-like Domain"/>
    <property type="match status" value="1"/>
</dbReference>
<dbReference type="FunFam" id="3.40.50.10380:FF:000004">
    <property type="entry name" value="Malic enzyme"/>
    <property type="match status" value="1"/>
</dbReference>
<evidence type="ECO:0000256" key="4">
    <source>
        <dbReference type="ARBA" id="ARBA00023002"/>
    </source>
</evidence>
<keyword evidence="3 7" id="KW-0479">Metal-binding</keyword>
<comment type="similarity">
    <text evidence="2 8">Belongs to the malic enzymes family.</text>
</comment>
<dbReference type="PATRIC" id="fig|1255043.3.peg.3297"/>
<evidence type="ECO:0000259" key="11">
    <source>
        <dbReference type="SMART" id="SM01274"/>
    </source>
</evidence>
<dbReference type="PROSITE" id="PS00331">
    <property type="entry name" value="MALIC_ENZYMES"/>
    <property type="match status" value="1"/>
</dbReference>
<feature type="binding site" evidence="6">
    <location>
        <position position="518"/>
    </location>
    <ligand>
        <name>(S)-malate</name>
        <dbReference type="ChEBI" id="CHEBI:15589"/>
    </ligand>
</feature>
<evidence type="ECO:0000256" key="7">
    <source>
        <dbReference type="PIRSR" id="PIRSR000106-3"/>
    </source>
</evidence>
<dbReference type="GO" id="GO:0046872">
    <property type="term" value="F:metal ion binding"/>
    <property type="evidence" value="ECO:0007669"/>
    <property type="project" value="UniProtKB-KW"/>
</dbReference>
<reference evidence="12" key="1">
    <citation type="submission" date="2015-12" db="EMBL/GenBank/DDBJ databases">
        <authorList>
            <person name="Tikhonova T.V."/>
            <person name="Pavlov A.R."/>
            <person name="Beletsky A.V."/>
            <person name="Mardanov A.V."/>
            <person name="Sorokin D.Y."/>
            <person name="Ravin N.V."/>
            <person name="Popov V.O."/>
        </authorList>
    </citation>
    <scope>NUCLEOTIDE SEQUENCE</scope>
    <source>
        <strain evidence="12">DSM 14787</strain>
    </source>
</reference>
<dbReference type="InterPro" id="IPR037062">
    <property type="entry name" value="Malic_N_dom_sf"/>
</dbReference>
<accession>L0E133</accession>
<dbReference type="PANTHER" id="PTHR23406:SF90">
    <property type="entry name" value="MALIC ENZYME-RELATED"/>
    <property type="match status" value="1"/>
</dbReference>
<keyword evidence="4 12" id="KW-0560">Oxidoreductase</keyword>
<evidence type="ECO:0000256" key="5">
    <source>
        <dbReference type="PIRSR" id="PIRSR000106-1"/>
    </source>
</evidence>
<dbReference type="InterPro" id="IPR015884">
    <property type="entry name" value="Malic_enzyme_CS"/>
</dbReference>
<dbReference type="Pfam" id="PF00390">
    <property type="entry name" value="malic"/>
    <property type="match status" value="1"/>
</dbReference>
<comment type="cofactor">
    <cofactor evidence="7">
        <name>Mg(2+)</name>
        <dbReference type="ChEBI" id="CHEBI:18420"/>
    </cofactor>
    <cofactor evidence="7">
        <name>Mn(2+)</name>
        <dbReference type="ChEBI" id="CHEBI:29035"/>
    </cofactor>
    <text evidence="7">Divalent metal cations. Prefers magnesium or manganese.</text>
</comment>
<feature type="region of interest" description="Disordered" evidence="9">
    <location>
        <begin position="1"/>
        <end position="65"/>
    </location>
</feature>
<evidence type="ECO:0000313" key="13">
    <source>
        <dbReference type="Proteomes" id="UP000010809"/>
    </source>
</evidence>
<dbReference type="NCBIfam" id="NF010052">
    <property type="entry name" value="PRK13529.1"/>
    <property type="match status" value="1"/>
</dbReference>
<dbReference type="eggNOG" id="COG0281">
    <property type="taxonomic scope" value="Bacteria"/>
</dbReference>
<evidence type="ECO:0000256" key="9">
    <source>
        <dbReference type="SAM" id="MobiDB-lite"/>
    </source>
</evidence>
<dbReference type="SMART" id="SM00919">
    <property type="entry name" value="Malic_M"/>
    <property type="match status" value="1"/>
</dbReference>
<dbReference type="HOGENOM" id="CLU_011405_5_2_6"/>
<dbReference type="InterPro" id="IPR012301">
    <property type="entry name" value="Malic_N_dom"/>
</dbReference>
<feature type="binding site" evidence="7">
    <location>
        <position position="311"/>
    </location>
    <ligand>
        <name>a divalent metal cation</name>
        <dbReference type="ChEBI" id="CHEBI:60240"/>
    </ligand>
</feature>
<dbReference type="AlphaFoldDB" id="L0E133"/>
<dbReference type="STRING" id="1255043.TVNIR_3268"/>
<dbReference type="InterPro" id="IPR012302">
    <property type="entry name" value="Malic_NAD-bd"/>
</dbReference>
<dbReference type="PIRSF" id="PIRSF000106">
    <property type="entry name" value="ME"/>
    <property type="match status" value="1"/>
</dbReference>
<dbReference type="SUPFAM" id="SSF51735">
    <property type="entry name" value="NAD(P)-binding Rossmann-fold domains"/>
    <property type="match status" value="1"/>
</dbReference>
<dbReference type="KEGG" id="tni:TVNIR_3268"/>
<evidence type="ECO:0000256" key="2">
    <source>
        <dbReference type="ARBA" id="ARBA00008785"/>
    </source>
</evidence>
<feature type="binding site" evidence="6">
    <location>
        <position position="474"/>
    </location>
    <ligand>
        <name>(S)-malate</name>
        <dbReference type="ChEBI" id="CHEBI:15589"/>
    </ligand>
</feature>
<gene>
    <name evidence="12" type="primary">maeA [H]</name>
    <name evidence="12" type="ordered locus">TVNIR_3268</name>
</gene>
<evidence type="ECO:0000313" key="12">
    <source>
        <dbReference type="EMBL" id="AGA34905.1"/>
    </source>
</evidence>
<feature type="domain" description="Malic enzyme N-terminal" evidence="11">
    <location>
        <begin position="146"/>
        <end position="326"/>
    </location>
</feature>
<dbReference type="InterPro" id="IPR001891">
    <property type="entry name" value="Malic_OxRdtase"/>
</dbReference>
<dbReference type="Pfam" id="PF03949">
    <property type="entry name" value="Malic_M"/>
    <property type="match status" value="1"/>
</dbReference>
<dbReference type="InterPro" id="IPR046346">
    <property type="entry name" value="Aminoacid_DH-like_N_sf"/>
</dbReference>
<evidence type="ECO:0000256" key="3">
    <source>
        <dbReference type="ARBA" id="ARBA00022723"/>
    </source>
</evidence>
<dbReference type="PRINTS" id="PR00072">
    <property type="entry name" value="MALOXRDTASE"/>
</dbReference>
<feature type="binding site" evidence="6">
    <location>
        <position position="222"/>
    </location>
    <ligand>
        <name>(S)-malate</name>
        <dbReference type="ChEBI" id="CHEBI:15589"/>
    </ligand>
</feature>
<dbReference type="SUPFAM" id="SSF53223">
    <property type="entry name" value="Aminoacid dehydrogenase-like, N-terminal domain"/>
    <property type="match status" value="1"/>
</dbReference>
<keyword evidence="13" id="KW-1185">Reference proteome</keyword>
<dbReference type="GO" id="GO:0051287">
    <property type="term" value="F:NAD binding"/>
    <property type="evidence" value="ECO:0007669"/>
    <property type="project" value="InterPro"/>
</dbReference>